<dbReference type="OrthoDB" id="392571at2759"/>
<evidence type="ECO:0000256" key="19">
    <source>
        <dbReference type="ARBA" id="ARBA00037840"/>
    </source>
</evidence>
<evidence type="ECO:0000256" key="20">
    <source>
        <dbReference type="ARBA" id="ARBA00040577"/>
    </source>
</evidence>
<evidence type="ECO:0000256" key="22">
    <source>
        <dbReference type="ARBA" id="ARBA00043203"/>
    </source>
</evidence>
<gene>
    <name evidence="25" type="primary">GAD2</name>
</gene>
<evidence type="ECO:0000256" key="2">
    <source>
        <dbReference type="ARBA" id="ARBA00004255"/>
    </source>
</evidence>
<keyword evidence="12" id="KW-0333">Golgi apparatus</keyword>
<dbReference type="GO" id="GO:0009449">
    <property type="term" value="P:gamma-aminobutyric acid biosynthetic process"/>
    <property type="evidence" value="ECO:0007669"/>
    <property type="project" value="TreeGrafter"/>
</dbReference>
<sequence>MASPGSGFWSFGSEDGSGDPENPGTARAWCQVAQKFTGGIGNKLCALLYGDAEKPAESGGSEPPRATSRKAACACNQKPCSCPKADINYAFLHATDLLPACDGERPTLAFLQDVMNILLQYVVKSFDRSTKVIDFHYPNELLQEYNWELTDQPQNLEEILMHCQTTLKYAIKTGHPRYFNQLSTGLDMVGLAADWLTSTANTNMFTYEIAPVFVLLEYVTLKKMREIIGWPGGSGDGIFSPGGAISNMYAMLIARFKMFPEVKEKGMAAVPRLIAFTSEHTQFLLKAGLTWILLIPSLWSPEEVGIVLILPDDRARIWVTNALCQGACLRGAISNMYAMLIARFKMFPEVKEKGMAAVPRLIAFTSEHVRVSVLPVGKMIPSDLERRIVEAKQKGFVPFLVSATAGTTVYGAFDPLLAVADICKKYKIWMHVDAAWGGGLLMSRKHKWKLSGVERAEFALPRIYLRLIISMVNKGLMQSCNQMHASYLFQQDKHYDLSYDTGDKALQCGRHVDVFKLWLMWRAKGTTGFEAHIDKCLELAEYLYNIIKNREGYEMVFDGKPQHTNVCFWYVPPSLRVLEDNEERMSRLSKVAPVIKARMMEYGTTMVSYQPLGDKVNFFRMVISNPAATHQDIDFLIEEIERLGQDL</sequence>
<proteinExistence type="inferred from homology"/>
<dbReference type="InterPro" id="IPR002129">
    <property type="entry name" value="PyrdxlP-dep_de-COase"/>
</dbReference>
<evidence type="ECO:0000256" key="15">
    <source>
        <dbReference type="ARBA" id="ARBA00023273"/>
    </source>
</evidence>
<keyword evidence="15" id="KW-0966">Cell projection</keyword>
<organism evidence="24 25">
    <name type="scientific">Pteropus vampyrus</name>
    <name type="common">Large flying fox</name>
    <dbReference type="NCBI Taxonomy" id="132908"/>
    <lineage>
        <taxon>Eukaryota</taxon>
        <taxon>Metazoa</taxon>
        <taxon>Chordata</taxon>
        <taxon>Craniata</taxon>
        <taxon>Vertebrata</taxon>
        <taxon>Euteleostomi</taxon>
        <taxon>Mammalia</taxon>
        <taxon>Eutheria</taxon>
        <taxon>Laurasiatheria</taxon>
        <taxon>Chiroptera</taxon>
        <taxon>Yinpterochiroptera</taxon>
        <taxon>Pteropodoidea</taxon>
        <taxon>Pteropodidae</taxon>
        <taxon>Pteropodinae</taxon>
        <taxon>Pteropus</taxon>
    </lineage>
</organism>
<evidence type="ECO:0000256" key="13">
    <source>
        <dbReference type="ARBA" id="ARBA00023139"/>
    </source>
</evidence>
<evidence type="ECO:0000256" key="17">
    <source>
        <dbReference type="ARBA" id="ARBA00023329"/>
    </source>
</evidence>
<dbReference type="GO" id="GO:0042734">
    <property type="term" value="C:presynaptic membrane"/>
    <property type="evidence" value="ECO:0007669"/>
    <property type="project" value="UniProtKB-SubCell"/>
</dbReference>
<comment type="function">
    <text evidence="18">Catalyzes the production of GABA.</text>
</comment>
<dbReference type="EC" id="4.1.1.15" evidence="7"/>
<accession>A0A6P3QUL4</accession>
<evidence type="ECO:0000256" key="8">
    <source>
        <dbReference type="ARBA" id="ARBA00022475"/>
    </source>
</evidence>
<keyword evidence="8" id="KW-1003">Cell membrane</keyword>
<keyword evidence="16" id="KW-0449">Lipoprotein</keyword>
<dbReference type="PANTHER" id="PTHR45677">
    <property type="entry name" value="GLUTAMATE DECARBOXYLASE-RELATED"/>
    <property type="match status" value="1"/>
</dbReference>
<dbReference type="KEGG" id="pvp:105299342"/>
<dbReference type="AlphaFoldDB" id="A0A6P3QUL4"/>
<keyword evidence="24" id="KW-1185">Reference proteome</keyword>
<dbReference type="Gene3D" id="3.90.1150.170">
    <property type="match status" value="2"/>
</dbReference>
<evidence type="ECO:0000256" key="18">
    <source>
        <dbReference type="ARBA" id="ARBA00037048"/>
    </source>
</evidence>
<dbReference type="GO" id="GO:0000139">
    <property type="term" value="C:Golgi membrane"/>
    <property type="evidence" value="ECO:0007669"/>
    <property type="project" value="UniProtKB-SubCell"/>
</dbReference>
<evidence type="ECO:0000256" key="5">
    <source>
        <dbReference type="ARBA" id="ARBA00009533"/>
    </source>
</evidence>
<reference evidence="25" key="1">
    <citation type="submission" date="2025-08" db="UniProtKB">
        <authorList>
            <consortium name="RefSeq"/>
        </authorList>
    </citation>
    <scope>IDENTIFICATION</scope>
    <source>
        <tissue evidence="25">Kidney</tissue>
    </source>
</reference>
<dbReference type="CDD" id="cd06450">
    <property type="entry name" value="DOPA_deC_like"/>
    <property type="match status" value="1"/>
</dbReference>
<name>A0A6P3QUL4_PTEVA</name>
<dbReference type="Gene3D" id="3.40.640.10">
    <property type="entry name" value="Type I PLP-dependent aspartate aminotransferase-like (Major domain)"/>
    <property type="match status" value="2"/>
</dbReference>
<evidence type="ECO:0000256" key="14">
    <source>
        <dbReference type="ARBA" id="ARBA00023239"/>
    </source>
</evidence>
<protein>
    <recommendedName>
        <fullName evidence="20">Glutamate decarboxylase 2</fullName>
        <ecNumber evidence="7">4.1.1.15</ecNumber>
    </recommendedName>
    <alternativeName>
        <fullName evidence="22">65 kDa glutamic acid decarboxylase</fullName>
    </alternativeName>
    <alternativeName>
        <fullName evidence="21">Glutamate decarboxylase 65 kDa isoform</fullName>
    </alternativeName>
</protein>
<comment type="subunit">
    <text evidence="6">Homodimer.</text>
</comment>
<keyword evidence="17" id="KW-0968">Cytoplasmic vesicle</keyword>
<dbReference type="PANTHER" id="PTHR45677:SF11">
    <property type="entry name" value="GLUTAMATE DECARBOXYLASE 2"/>
    <property type="match status" value="1"/>
</dbReference>
<dbReference type="GO" id="GO:0031410">
    <property type="term" value="C:cytoplasmic vesicle"/>
    <property type="evidence" value="ECO:0007669"/>
    <property type="project" value="UniProtKB-SubCell"/>
</dbReference>
<dbReference type="InterPro" id="IPR015424">
    <property type="entry name" value="PyrdxlP-dep_Trfase"/>
</dbReference>
<evidence type="ECO:0000313" key="25">
    <source>
        <dbReference type="RefSeq" id="XP_011369327.1"/>
    </source>
</evidence>
<evidence type="ECO:0000256" key="12">
    <source>
        <dbReference type="ARBA" id="ARBA00023034"/>
    </source>
</evidence>
<keyword evidence="13" id="KW-0564">Palmitate</keyword>
<evidence type="ECO:0000256" key="3">
    <source>
        <dbReference type="ARBA" id="ARBA00004514"/>
    </source>
</evidence>
<keyword evidence="14" id="KW-0456">Lyase</keyword>
<dbReference type="InterPro" id="IPR015421">
    <property type="entry name" value="PyrdxlP-dep_Trfase_major"/>
</dbReference>
<evidence type="ECO:0000256" key="11">
    <source>
        <dbReference type="ARBA" id="ARBA00023018"/>
    </source>
</evidence>
<dbReference type="CTD" id="2572"/>
<keyword evidence="10" id="KW-0663">Pyridoxal phosphate</keyword>
<dbReference type="SUPFAM" id="SSF53383">
    <property type="entry name" value="PLP-dependent transferases"/>
    <property type="match status" value="2"/>
</dbReference>
<dbReference type="GO" id="GO:0030170">
    <property type="term" value="F:pyridoxal phosphate binding"/>
    <property type="evidence" value="ECO:0007669"/>
    <property type="project" value="InterPro"/>
</dbReference>
<dbReference type="GeneID" id="105299342"/>
<dbReference type="Proteomes" id="UP000515202">
    <property type="component" value="Unplaced"/>
</dbReference>
<comment type="similarity">
    <text evidence="5">Belongs to the group II decarboxylase family.</text>
</comment>
<evidence type="ECO:0000313" key="24">
    <source>
        <dbReference type="Proteomes" id="UP000515202"/>
    </source>
</evidence>
<evidence type="ECO:0000256" key="7">
    <source>
        <dbReference type="ARBA" id="ARBA00012421"/>
    </source>
</evidence>
<keyword evidence="11" id="KW-0770">Synapse</keyword>
<keyword evidence="9" id="KW-0210">Decarboxylase</keyword>
<evidence type="ECO:0000256" key="9">
    <source>
        <dbReference type="ARBA" id="ARBA00022793"/>
    </source>
</evidence>
<evidence type="ECO:0000256" key="21">
    <source>
        <dbReference type="ARBA" id="ARBA00041381"/>
    </source>
</evidence>
<evidence type="ECO:0000256" key="1">
    <source>
        <dbReference type="ARBA" id="ARBA00001933"/>
    </source>
</evidence>
<evidence type="ECO:0000256" key="10">
    <source>
        <dbReference type="ARBA" id="ARBA00022898"/>
    </source>
</evidence>
<evidence type="ECO:0000256" key="4">
    <source>
        <dbReference type="ARBA" id="ARBA00004541"/>
    </source>
</evidence>
<dbReference type="GO" id="GO:0004351">
    <property type="term" value="F:glutamate decarboxylase activity"/>
    <property type="evidence" value="ECO:0007669"/>
    <property type="project" value="UniProtKB-EC"/>
</dbReference>
<dbReference type="RefSeq" id="XP_011369327.1">
    <property type="nucleotide sequence ID" value="XM_011371025.1"/>
</dbReference>
<comment type="cofactor">
    <cofactor evidence="1">
        <name>pyridoxal 5'-phosphate</name>
        <dbReference type="ChEBI" id="CHEBI:597326"/>
    </cofactor>
</comment>
<keyword evidence="8" id="KW-0472">Membrane</keyword>
<dbReference type="Pfam" id="PF00282">
    <property type="entry name" value="Pyridoxal_deC"/>
    <property type="match status" value="2"/>
</dbReference>
<dbReference type="GO" id="GO:0005829">
    <property type="term" value="C:cytosol"/>
    <property type="evidence" value="ECO:0007669"/>
    <property type="project" value="UniProtKB-SubCell"/>
</dbReference>
<evidence type="ECO:0000256" key="16">
    <source>
        <dbReference type="ARBA" id="ARBA00023288"/>
    </source>
</evidence>
<evidence type="ECO:0000256" key="23">
    <source>
        <dbReference type="SAM" id="MobiDB-lite"/>
    </source>
</evidence>
<dbReference type="GO" id="GO:0006540">
    <property type="term" value="P:gamma-aminobutyrate shunt"/>
    <property type="evidence" value="ECO:0007669"/>
    <property type="project" value="TreeGrafter"/>
</dbReference>
<feature type="region of interest" description="Disordered" evidence="23">
    <location>
        <begin position="1"/>
        <end position="25"/>
    </location>
</feature>
<comment type="subcellular location">
    <subcellularLocation>
        <location evidence="3">Cytoplasm</location>
        <location evidence="3">Cytosol</location>
    </subcellularLocation>
    <subcellularLocation>
        <location evidence="4">Cytoplasmic vesicle</location>
    </subcellularLocation>
    <subcellularLocation>
        <location evidence="2">Golgi apparatus membrane</location>
        <topology evidence="2">Peripheral membrane protein</topology>
        <orientation evidence="2">Cytoplasmic side</orientation>
    </subcellularLocation>
    <subcellularLocation>
        <location evidence="19">Presynaptic cell membrane</location>
        <topology evidence="19">Lipid-anchor</topology>
    </subcellularLocation>
</comment>
<evidence type="ECO:0000256" key="6">
    <source>
        <dbReference type="ARBA" id="ARBA00011738"/>
    </source>
</evidence>